<dbReference type="AlphaFoldDB" id="A0A5E4C0J0"/>
<dbReference type="Proteomes" id="UP000662637">
    <property type="component" value="Unassembled WGS sequence"/>
</dbReference>
<accession>A0A5E4C0J0</accession>
<dbReference type="InterPro" id="IPR035914">
    <property type="entry name" value="Sperma_CUB_dom_sf"/>
</dbReference>
<proteinExistence type="predicted"/>
<sequence>MALCVQPDKATGLHWITGLEDILGCPYDSVEIFDGPRIASLSMGKFCAPAAVLFFSSSDIMTVVFRSDSMITNTGFHALFNAIAQGERESGGKPFDVAFDVVNN</sequence>
<dbReference type="SUPFAM" id="SSF49854">
    <property type="entry name" value="Spermadhesin, CUB domain"/>
    <property type="match status" value="1"/>
</dbReference>
<dbReference type="EMBL" id="WJEC01000792">
    <property type="protein sequence ID" value="KAF7480963.1"/>
    <property type="molecule type" value="Genomic_DNA"/>
</dbReference>
<dbReference type="PROSITE" id="PS01180">
    <property type="entry name" value="CUB"/>
    <property type="match status" value="1"/>
</dbReference>
<dbReference type="CDD" id="cd00041">
    <property type="entry name" value="CUB"/>
    <property type="match status" value="1"/>
</dbReference>
<evidence type="ECO:0000259" key="4">
    <source>
        <dbReference type="PROSITE" id="PS01180"/>
    </source>
</evidence>
<keyword evidence="1" id="KW-0677">Repeat</keyword>
<reference evidence="6 7" key="1">
    <citation type="submission" date="2019-04" db="EMBL/GenBank/DDBJ databases">
        <authorList>
            <person name="Alioto T."/>
            <person name="Alioto T."/>
        </authorList>
    </citation>
    <scope>NUCLEOTIDE SEQUENCE [LARGE SCALE GENOMIC DNA]</scope>
</reference>
<reference evidence="5" key="2">
    <citation type="submission" date="2020-08" db="EMBL/GenBank/DDBJ databases">
        <authorList>
            <person name="Shumante A."/>
            <person name="Zimin A.V."/>
            <person name="Puiu D."/>
            <person name="Salzberg S.L."/>
        </authorList>
    </citation>
    <scope>NUCLEOTIDE SEQUENCE</scope>
    <source>
        <strain evidence="5">WC2-LM</strain>
        <tissue evidence="5">Liver</tissue>
    </source>
</reference>
<gene>
    <name evidence="5" type="ORF">GHT09_007808</name>
    <name evidence="6" type="ORF">MONAX_5E019499</name>
</gene>
<dbReference type="Proteomes" id="UP000335636">
    <property type="component" value="Unassembled WGS sequence"/>
</dbReference>
<evidence type="ECO:0000313" key="6">
    <source>
        <dbReference type="EMBL" id="VTJ74760.1"/>
    </source>
</evidence>
<keyword evidence="2" id="KW-1015">Disulfide bond</keyword>
<dbReference type="PANTHER" id="PTHR24251">
    <property type="entry name" value="OVOCHYMASE-RELATED"/>
    <property type="match status" value="1"/>
</dbReference>
<evidence type="ECO:0000256" key="2">
    <source>
        <dbReference type="ARBA" id="ARBA00023157"/>
    </source>
</evidence>
<evidence type="ECO:0000256" key="1">
    <source>
        <dbReference type="ARBA" id="ARBA00022737"/>
    </source>
</evidence>
<evidence type="ECO:0000256" key="3">
    <source>
        <dbReference type="PROSITE-ProRule" id="PRU00059"/>
    </source>
</evidence>
<dbReference type="Pfam" id="PF00431">
    <property type="entry name" value="CUB"/>
    <property type="match status" value="1"/>
</dbReference>
<keyword evidence="7" id="KW-1185">Reference proteome</keyword>
<organism evidence="6 7">
    <name type="scientific">Marmota monax</name>
    <name type="common">Woodchuck</name>
    <dbReference type="NCBI Taxonomy" id="9995"/>
    <lineage>
        <taxon>Eukaryota</taxon>
        <taxon>Metazoa</taxon>
        <taxon>Chordata</taxon>
        <taxon>Craniata</taxon>
        <taxon>Vertebrata</taxon>
        <taxon>Euteleostomi</taxon>
        <taxon>Mammalia</taxon>
        <taxon>Eutheria</taxon>
        <taxon>Euarchontoglires</taxon>
        <taxon>Glires</taxon>
        <taxon>Rodentia</taxon>
        <taxon>Sciuromorpha</taxon>
        <taxon>Sciuridae</taxon>
        <taxon>Xerinae</taxon>
        <taxon>Marmotini</taxon>
        <taxon>Marmota</taxon>
    </lineage>
</organism>
<evidence type="ECO:0000313" key="7">
    <source>
        <dbReference type="Proteomes" id="UP000335636"/>
    </source>
</evidence>
<protein>
    <recommendedName>
        <fullName evidence="4">CUB domain-containing protein</fullName>
    </recommendedName>
</protein>
<feature type="domain" description="CUB" evidence="4">
    <location>
        <begin position="1"/>
        <end position="83"/>
    </location>
</feature>
<dbReference type="InterPro" id="IPR000859">
    <property type="entry name" value="CUB_dom"/>
</dbReference>
<dbReference type="EMBL" id="CABDUW010000762">
    <property type="protein sequence ID" value="VTJ74760.1"/>
    <property type="molecule type" value="Genomic_DNA"/>
</dbReference>
<dbReference type="PANTHER" id="PTHR24251:SF41">
    <property type="entry name" value="DELETED IN MALIGNANT BRAIN TUMORS 1 PROTEIN-LIKE"/>
    <property type="match status" value="1"/>
</dbReference>
<dbReference type="Gene3D" id="2.60.120.290">
    <property type="entry name" value="Spermadhesin, CUB domain"/>
    <property type="match status" value="1"/>
</dbReference>
<name>A0A5E4C0J0_MARMO</name>
<comment type="caution">
    <text evidence="3">Lacks conserved residue(s) required for the propagation of feature annotation.</text>
</comment>
<evidence type="ECO:0000313" key="5">
    <source>
        <dbReference type="EMBL" id="KAF7480963.1"/>
    </source>
</evidence>